<keyword evidence="3" id="KW-1185">Reference proteome</keyword>
<proteinExistence type="predicted"/>
<protein>
    <submittedName>
        <fullName evidence="2">Uncharacterized protein</fullName>
    </submittedName>
</protein>
<dbReference type="AlphaFoldDB" id="A0A4Y2WQ13"/>
<gene>
    <name evidence="2" type="ORF">AVEN_256315_1</name>
</gene>
<evidence type="ECO:0000313" key="3">
    <source>
        <dbReference type="Proteomes" id="UP000499080"/>
    </source>
</evidence>
<evidence type="ECO:0000256" key="1">
    <source>
        <dbReference type="SAM" id="MobiDB-lite"/>
    </source>
</evidence>
<accession>A0A4Y2WQ13</accession>
<name>A0A4Y2WQ13_ARAVE</name>
<comment type="caution">
    <text evidence="2">The sequence shown here is derived from an EMBL/GenBank/DDBJ whole genome shotgun (WGS) entry which is preliminary data.</text>
</comment>
<organism evidence="2 3">
    <name type="scientific">Araneus ventricosus</name>
    <name type="common">Orbweaver spider</name>
    <name type="synonym">Epeira ventricosa</name>
    <dbReference type="NCBI Taxonomy" id="182803"/>
    <lineage>
        <taxon>Eukaryota</taxon>
        <taxon>Metazoa</taxon>
        <taxon>Ecdysozoa</taxon>
        <taxon>Arthropoda</taxon>
        <taxon>Chelicerata</taxon>
        <taxon>Arachnida</taxon>
        <taxon>Araneae</taxon>
        <taxon>Araneomorphae</taxon>
        <taxon>Entelegynae</taxon>
        <taxon>Araneoidea</taxon>
        <taxon>Araneidae</taxon>
        <taxon>Araneus</taxon>
    </lineage>
</organism>
<sequence>MALASPRARTTEFLRLTHDVRFSLHQITHTRWVFSEESFEPVSSSPEAETLPLGHPKPGLFRADVVILNRGGMTVMALASPRARTTEFLRLTHDVRFSLHQITHTRWVFSEESFEPVSSSPEAETLPLGHRGSHEPS</sequence>
<evidence type="ECO:0000313" key="2">
    <source>
        <dbReference type="EMBL" id="GBO38694.1"/>
    </source>
</evidence>
<dbReference type="Proteomes" id="UP000499080">
    <property type="component" value="Unassembled WGS sequence"/>
</dbReference>
<dbReference type="EMBL" id="BGPR01063509">
    <property type="protein sequence ID" value="GBO38694.1"/>
    <property type="molecule type" value="Genomic_DNA"/>
</dbReference>
<reference evidence="2 3" key="1">
    <citation type="journal article" date="2019" name="Sci. Rep.">
        <title>Orb-weaving spider Araneus ventricosus genome elucidates the spidroin gene catalogue.</title>
        <authorList>
            <person name="Kono N."/>
            <person name="Nakamura H."/>
            <person name="Ohtoshi R."/>
            <person name="Moran D.A.P."/>
            <person name="Shinohara A."/>
            <person name="Yoshida Y."/>
            <person name="Fujiwara M."/>
            <person name="Mori M."/>
            <person name="Tomita M."/>
            <person name="Arakawa K."/>
        </authorList>
    </citation>
    <scope>NUCLEOTIDE SEQUENCE [LARGE SCALE GENOMIC DNA]</scope>
</reference>
<feature type="region of interest" description="Disordered" evidence="1">
    <location>
        <begin position="117"/>
        <end position="137"/>
    </location>
</feature>